<feature type="transmembrane region" description="Helical" evidence="10">
    <location>
        <begin position="223"/>
        <end position="242"/>
    </location>
</feature>
<comment type="caution">
    <text evidence="12">The sequence shown here is derived from an EMBL/GenBank/DDBJ whole genome shotgun (WGS) entry which is preliminary data.</text>
</comment>
<keyword evidence="5 10" id="KW-1133">Transmembrane helix</keyword>
<evidence type="ECO:0000256" key="4">
    <source>
        <dbReference type="ARBA" id="ARBA00022692"/>
    </source>
</evidence>
<feature type="domain" description="Major facilitator superfamily (MFS) profile" evidence="11">
    <location>
        <begin position="232"/>
        <end position="438"/>
    </location>
</feature>
<keyword evidence="2" id="KW-0813">Transport</keyword>
<name>A0ABS8BB24_9ACTN</name>
<dbReference type="CDD" id="cd06173">
    <property type="entry name" value="MFS_MefA_like"/>
    <property type="match status" value="1"/>
</dbReference>
<dbReference type="PANTHER" id="PTHR23513">
    <property type="entry name" value="INTEGRAL MEMBRANE EFFLUX PROTEIN-RELATED"/>
    <property type="match status" value="1"/>
</dbReference>
<dbReference type="Gene3D" id="1.20.1250.20">
    <property type="entry name" value="MFS general substrate transporter like domains"/>
    <property type="match status" value="1"/>
</dbReference>
<evidence type="ECO:0000256" key="7">
    <source>
        <dbReference type="ARBA" id="ARBA00038075"/>
    </source>
</evidence>
<evidence type="ECO:0000256" key="2">
    <source>
        <dbReference type="ARBA" id="ARBA00022448"/>
    </source>
</evidence>
<evidence type="ECO:0000256" key="10">
    <source>
        <dbReference type="SAM" id="Phobius"/>
    </source>
</evidence>
<dbReference type="Pfam" id="PF07690">
    <property type="entry name" value="MFS_1"/>
    <property type="match status" value="1"/>
</dbReference>
<dbReference type="SUPFAM" id="SSF103473">
    <property type="entry name" value="MFS general substrate transporter"/>
    <property type="match status" value="1"/>
</dbReference>
<feature type="transmembrane region" description="Helical" evidence="10">
    <location>
        <begin position="386"/>
        <end position="406"/>
    </location>
</feature>
<dbReference type="EMBL" id="JAJAUY010000090">
    <property type="protein sequence ID" value="MCB5181792.1"/>
    <property type="molecule type" value="Genomic_DNA"/>
</dbReference>
<evidence type="ECO:0000256" key="3">
    <source>
        <dbReference type="ARBA" id="ARBA00022475"/>
    </source>
</evidence>
<dbReference type="RefSeq" id="WP_226728878.1">
    <property type="nucleotide sequence ID" value="NZ_JAJAUY010000090.1"/>
</dbReference>
<feature type="transmembrane region" description="Helical" evidence="10">
    <location>
        <begin position="15"/>
        <end position="41"/>
    </location>
</feature>
<dbReference type="InterPro" id="IPR005828">
    <property type="entry name" value="MFS_sugar_transport-like"/>
</dbReference>
<proteinExistence type="inferred from homology"/>
<feature type="transmembrane region" description="Helical" evidence="10">
    <location>
        <begin position="104"/>
        <end position="121"/>
    </location>
</feature>
<dbReference type="InterPro" id="IPR036259">
    <property type="entry name" value="MFS_trans_sf"/>
</dbReference>
<gene>
    <name evidence="12" type="ORF">LG632_20725</name>
</gene>
<feature type="transmembrane region" description="Helical" evidence="10">
    <location>
        <begin position="262"/>
        <end position="285"/>
    </location>
</feature>
<evidence type="ECO:0000256" key="1">
    <source>
        <dbReference type="ARBA" id="ARBA00004429"/>
    </source>
</evidence>
<dbReference type="InterPro" id="IPR020846">
    <property type="entry name" value="MFS_dom"/>
</dbReference>
<dbReference type="PANTHER" id="PTHR23513:SF9">
    <property type="entry name" value="ENTEROBACTIN EXPORTER ENTS"/>
    <property type="match status" value="1"/>
</dbReference>
<evidence type="ECO:0000313" key="13">
    <source>
        <dbReference type="Proteomes" id="UP001199054"/>
    </source>
</evidence>
<accession>A0ABS8BB24</accession>
<evidence type="ECO:0000256" key="8">
    <source>
        <dbReference type="ARBA" id="ARBA00040914"/>
    </source>
</evidence>
<evidence type="ECO:0000313" key="12">
    <source>
        <dbReference type="EMBL" id="MCB5181792.1"/>
    </source>
</evidence>
<keyword evidence="13" id="KW-1185">Reference proteome</keyword>
<dbReference type="InterPro" id="IPR011701">
    <property type="entry name" value="MFS"/>
</dbReference>
<keyword evidence="4 10" id="KW-0812">Transmembrane</keyword>
<keyword evidence="6 10" id="KW-0472">Membrane</keyword>
<evidence type="ECO:0000256" key="5">
    <source>
        <dbReference type="ARBA" id="ARBA00022989"/>
    </source>
</evidence>
<sequence length="438" mass="44582">MSPSPLRTSRDRRPLIAVLAANTVSTAGSSLTLIGVPWFVLQTTGSAGKAGVVAFCATLPVVVAALVAGPVIDRVGRRRVSVLSDAVCGVAVGAVPLLHQAGLLQFWMLCVLMAVSGLVHTPGMTARSVLLPHLAEHAGTSLGRAASLYDAVSRGARMIGAALAGLLIAVCGAGNVLLLDAVTYAVSAALVAFGVRGVAAAAPRPGADRISFAGYRAELAEGWRFLMGHRLMLGITCMVMLTNGLDQGWGAVLLPVHGREELGGAAAVGLLVSLFGGAALVAALCYGAWGERFPRRAVFAAAFLCSGAPRYVVAACTGTTLPLAVTMTLAGLGAGMLNPVLSTLFHEQIPEELRSRVAGVSTAGCELAMPLGGLAAGLLIEGLGPAPTLLLFGGAYLLTTLSPLVFPAWRGMDRRPAAAPGAAPDGERVSRKEPAPHG</sequence>
<feature type="compositionally biased region" description="Basic and acidic residues" evidence="9">
    <location>
        <begin position="425"/>
        <end position="438"/>
    </location>
</feature>
<feature type="transmembrane region" description="Helical" evidence="10">
    <location>
        <begin position="321"/>
        <end position="345"/>
    </location>
</feature>
<evidence type="ECO:0000256" key="6">
    <source>
        <dbReference type="ARBA" id="ARBA00023136"/>
    </source>
</evidence>
<evidence type="ECO:0000259" key="11">
    <source>
        <dbReference type="PROSITE" id="PS50850"/>
    </source>
</evidence>
<reference evidence="12 13" key="1">
    <citation type="submission" date="2021-10" db="EMBL/GenBank/DDBJ databases">
        <title>Streptomyces sp. strain SMC 277, a novel streptomycete isolated from soil.</title>
        <authorList>
            <person name="Chanama M."/>
        </authorList>
    </citation>
    <scope>NUCLEOTIDE SEQUENCE [LARGE SCALE GENOMIC DNA]</scope>
    <source>
        <strain evidence="12 13">SMC 277</strain>
    </source>
</reference>
<evidence type="ECO:0000256" key="9">
    <source>
        <dbReference type="SAM" id="MobiDB-lite"/>
    </source>
</evidence>
<dbReference type="PROSITE" id="PS50850">
    <property type="entry name" value="MFS"/>
    <property type="match status" value="1"/>
</dbReference>
<dbReference type="Proteomes" id="UP001199054">
    <property type="component" value="Unassembled WGS sequence"/>
</dbReference>
<protein>
    <recommendedName>
        <fullName evidence="8">Multidrug efflux pump Tap</fullName>
    </recommendedName>
</protein>
<feature type="transmembrane region" description="Helical" evidence="10">
    <location>
        <begin position="47"/>
        <end position="68"/>
    </location>
</feature>
<feature type="region of interest" description="Disordered" evidence="9">
    <location>
        <begin position="416"/>
        <end position="438"/>
    </location>
</feature>
<dbReference type="Pfam" id="PF00083">
    <property type="entry name" value="Sugar_tr"/>
    <property type="match status" value="1"/>
</dbReference>
<keyword evidence="3" id="KW-1003">Cell membrane</keyword>
<comment type="similarity">
    <text evidence="7">Belongs to the major facilitator superfamily. Drug:H(+) antiporter-3 (DHA3) (TC 2.A.1.21) family.</text>
</comment>
<comment type="subcellular location">
    <subcellularLocation>
        <location evidence="1">Cell inner membrane</location>
        <topology evidence="1">Multi-pass membrane protein</topology>
    </subcellularLocation>
</comment>
<feature type="transmembrane region" description="Helical" evidence="10">
    <location>
        <begin position="158"/>
        <end position="178"/>
    </location>
</feature>
<organism evidence="12 13">
    <name type="scientific">Streptomyces antimicrobicus</name>
    <dbReference type="NCBI Taxonomy" id="2883108"/>
    <lineage>
        <taxon>Bacteria</taxon>
        <taxon>Bacillati</taxon>
        <taxon>Actinomycetota</taxon>
        <taxon>Actinomycetes</taxon>
        <taxon>Kitasatosporales</taxon>
        <taxon>Streptomycetaceae</taxon>
        <taxon>Streptomyces</taxon>
    </lineage>
</organism>